<dbReference type="EMBL" id="CP048836">
    <property type="protein sequence ID" value="QID17980.1"/>
    <property type="molecule type" value="Genomic_DNA"/>
</dbReference>
<dbReference type="KEGG" id="azq:G3580_10205"/>
<dbReference type="InterPro" id="IPR005801">
    <property type="entry name" value="ADC_synthase"/>
</dbReference>
<keyword evidence="8" id="KW-1185">Reference proteome</keyword>
<evidence type="ECO:0000259" key="6">
    <source>
        <dbReference type="Pfam" id="PF00425"/>
    </source>
</evidence>
<dbReference type="PANTHER" id="PTHR11236">
    <property type="entry name" value="AMINOBENZOATE/ANTHRANILATE SYNTHASE"/>
    <property type="match status" value="1"/>
</dbReference>
<comment type="similarity">
    <text evidence="2 4">Belongs to the class-IV pyridoxal-phosphate-dependent aminotransferase family.</text>
</comment>
<dbReference type="GO" id="GO:0009396">
    <property type="term" value="P:folic acid-containing compound biosynthetic process"/>
    <property type="evidence" value="ECO:0007669"/>
    <property type="project" value="InterPro"/>
</dbReference>
<dbReference type="GO" id="GO:0046820">
    <property type="term" value="F:4-amino-4-deoxychorismate synthase activity"/>
    <property type="evidence" value="ECO:0007669"/>
    <property type="project" value="UniProtKB-EC"/>
</dbReference>
<comment type="cofactor">
    <cofactor evidence="1 5">
        <name>pyridoxal 5'-phosphate</name>
        <dbReference type="ChEBI" id="CHEBI:597326"/>
    </cofactor>
</comment>
<gene>
    <name evidence="7" type="primary">pabB</name>
    <name evidence="7" type="ORF">G3580_10205</name>
</gene>
<dbReference type="InterPro" id="IPR036038">
    <property type="entry name" value="Aminotransferase-like"/>
</dbReference>
<dbReference type="InterPro" id="IPR043132">
    <property type="entry name" value="BCAT-like_C"/>
</dbReference>
<dbReference type="PRINTS" id="PR00095">
    <property type="entry name" value="ANTSNTHASEI"/>
</dbReference>
<dbReference type="InterPro" id="IPR005802">
    <property type="entry name" value="ADC_synth_comp_1"/>
</dbReference>
<dbReference type="SUPFAM" id="SSF56752">
    <property type="entry name" value="D-aminoacid aminotransferase-like PLP-dependent enzymes"/>
    <property type="match status" value="1"/>
</dbReference>
<dbReference type="EC" id="2.6.1.85" evidence="7"/>
<keyword evidence="3 5" id="KW-0663">Pyridoxal phosphate</keyword>
<protein>
    <submittedName>
        <fullName evidence="7">Aminodeoxychorismate synthase component I</fullName>
        <ecNumber evidence="7">2.6.1.85</ecNumber>
    </submittedName>
</protein>
<dbReference type="InterPro" id="IPR043131">
    <property type="entry name" value="BCAT-like_N"/>
</dbReference>
<dbReference type="PANTHER" id="PTHR11236:SF50">
    <property type="entry name" value="AMINODEOXYCHORISMATE SYNTHASE COMPONENT 1"/>
    <property type="match status" value="1"/>
</dbReference>
<dbReference type="Gene3D" id="3.60.120.10">
    <property type="entry name" value="Anthranilate synthase"/>
    <property type="match status" value="1"/>
</dbReference>
<dbReference type="Gene3D" id="3.20.10.10">
    <property type="entry name" value="D-amino Acid Aminotransferase, subunit A, domain 2"/>
    <property type="match status" value="1"/>
</dbReference>
<keyword evidence="7" id="KW-0808">Transferase</keyword>
<dbReference type="GO" id="GO:0000162">
    <property type="term" value="P:L-tryptophan biosynthetic process"/>
    <property type="evidence" value="ECO:0007669"/>
    <property type="project" value="TreeGrafter"/>
</dbReference>
<dbReference type="Proteomes" id="UP000501991">
    <property type="component" value="Chromosome"/>
</dbReference>
<sequence>MFASDTPSALFDSNLDGQRAIRLTGLVEHIRCTDPADVLAAFARIDAAGRQGHWVALAAAYELGYVFEPRLAPRRPADDTPLLEAWIFAHCDSLADAAVDAWLAEADGPAGLLDFTPAIERAAYLEAVTRIRHYIAAGDCYQTNFTFPCRARAYGSARALYRQLRAAQPVRYGALIEHAHGALLSRSPELFVERLGERLVCRPMKGTAPAAAEATALTDSAKNRAENVMIVDLIRNDLGRLVPPGHVKVTRLFEAERYRTVWQMTSTIVAHSAPAPLYDIFRALFPCGSITGAPKVRAMEIIRELERAPRGIYCGALGWIAPHGDFAFNVPIRTLEIRRDGRTRCGTGSGIVFDSVPDEEWRECLLKTAFLADLPESLALIETIRCNGGLRDPLPWLDDHLDRLCGSAAQLGIPCDRARIEAALRASVARLQGAHRVRLTLSIHGEPDITCAPLGATPCRPSVILAEATVDAGDPMLRHKSTARALYDRTLAAATAAGHFDALFFNTRGELTEGCRSNVFVEVDGDLLTPARACGLLDGVCRRRLIRAGRVRETVLTRDDLQRAQRIYVGNALRGLIEVRLATR</sequence>
<dbReference type="InterPro" id="IPR001544">
    <property type="entry name" value="Aminotrans_IV"/>
</dbReference>
<dbReference type="SUPFAM" id="SSF56322">
    <property type="entry name" value="ADC synthase"/>
    <property type="match status" value="1"/>
</dbReference>
<dbReference type="Gene3D" id="3.30.470.10">
    <property type="match status" value="1"/>
</dbReference>
<dbReference type="NCBIfam" id="TIGR00553">
    <property type="entry name" value="pabB"/>
    <property type="match status" value="1"/>
</dbReference>
<evidence type="ECO:0000313" key="7">
    <source>
        <dbReference type="EMBL" id="QID17980.1"/>
    </source>
</evidence>
<evidence type="ECO:0000256" key="5">
    <source>
        <dbReference type="RuleBase" id="RU004516"/>
    </source>
</evidence>
<proteinExistence type="inferred from homology"/>
<organism evidence="7 8">
    <name type="scientific">Nitrogeniibacter mangrovi</name>
    <dbReference type="NCBI Taxonomy" id="2016596"/>
    <lineage>
        <taxon>Bacteria</taxon>
        <taxon>Pseudomonadati</taxon>
        <taxon>Pseudomonadota</taxon>
        <taxon>Betaproteobacteria</taxon>
        <taxon>Rhodocyclales</taxon>
        <taxon>Zoogloeaceae</taxon>
        <taxon>Nitrogeniibacter</taxon>
    </lineage>
</organism>
<evidence type="ECO:0000256" key="2">
    <source>
        <dbReference type="ARBA" id="ARBA00009320"/>
    </source>
</evidence>
<keyword evidence="7" id="KW-0032">Aminotransferase</keyword>
<dbReference type="InterPro" id="IPR019999">
    <property type="entry name" value="Anth_synth_I-like"/>
</dbReference>
<dbReference type="PROSITE" id="PS00770">
    <property type="entry name" value="AA_TRANSFER_CLASS_4"/>
    <property type="match status" value="1"/>
</dbReference>
<evidence type="ECO:0000313" key="8">
    <source>
        <dbReference type="Proteomes" id="UP000501991"/>
    </source>
</evidence>
<dbReference type="AlphaFoldDB" id="A0A6C1B6R4"/>
<evidence type="ECO:0000256" key="4">
    <source>
        <dbReference type="RuleBase" id="RU004106"/>
    </source>
</evidence>
<dbReference type="Pfam" id="PF00425">
    <property type="entry name" value="Chorismate_bind"/>
    <property type="match status" value="1"/>
</dbReference>
<reference evidence="7 8" key="1">
    <citation type="submission" date="2020-02" db="EMBL/GenBank/DDBJ databases">
        <title>Nitrogenibacter mangrovi gen. nov., sp. nov. isolated from mangrove sediment, a denitrifying betaproteobacterium.</title>
        <authorList>
            <person name="Liao H."/>
            <person name="Tian Y."/>
        </authorList>
    </citation>
    <scope>NUCLEOTIDE SEQUENCE [LARGE SCALE GENOMIC DNA]</scope>
    <source>
        <strain evidence="7 8">M9-3-2</strain>
    </source>
</reference>
<evidence type="ECO:0000256" key="1">
    <source>
        <dbReference type="ARBA" id="ARBA00001933"/>
    </source>
</evidence>
<dbReference type="Pfam" id="PF01063">
    <property type="entry name" value="Aminotran_4"/>
    <property type="match status" value="1"/>
</dbReference>
<dbReference type="RefSeq" id="WP_173765194.1">
    <property type="nucleotide sequence ID" value="NZ_CP048836.1"/>
</dbReference>
<dbReference type="InterPro" id="IPR015890">
    <property type="entry name" value="Chorismate_C"/>
</dbReference>
<name>A0A6C1B6R4_9RHOO</name>
<accession>A0A6C1B6R4</accession>
<feature type="domain" description="Chorismate-utilising enzyme C-terminal" evidence="6">
    <location>
        <begin position="121"/>
        <end position="367"/>
    </location>
</feature>
<dbReference type="InterPro" id="IPR018300">
    <property type="entry name" value="Aminotrans_IV_CS"/>
</dbReference>
<evidence type="ECO:0000256" key="3">
    <source>
        <dbReference type="ARBA" id="ARBA00022898"/>
    </source>
</evidence>